<dbReference type="eggNOG" id="COG2199">
    <property type="taxonomic scope" value="Bacteria"/>
</dbReference>
<dbReference type="EMBL" id="FOGJ01000004">
    <property type="protein sequence ID" value="SER33654.1"/>
    <property type="molecule type" value="Genomic_DNA"/>
</dbReference>
<dbReference type="CDD" id="cd18773">
    <property type="entry name" value="PDC1_HK_sensor"/>
    <property type="match status" value="1"/>
</dbReference>
<keyword evidence="1" id="KW-0812">Transmembrane</keyword>
<dbReference type="GO" id="GO:0052621">
    <property type="term" value="F:diguanylate cyclase activity"/>
    <property type="evidence" value="ECO:0007669"/>
    <property type="project" value="TreeGrafter"/>
</dbReference>
<dbReference type="Gene3D" id="3.30.70.270">
    <property type="match status" value="1"/>
</dbReference>
<protein>
    <submittedName>
        <fullName evidence="3">Diguanylate cyclase (GGDEF) domain-containing protein</fullName>
    </submittedName>
</protein>
<dbReference type="CDD" id="cd01949">
    <property type="entry name" value="GGDEF"/>
    <property type="match status" value="1"/>
</dbReference>
<evidence type="ECO:0000313" key="3">
    <source>
        <dbReference type="EMBL" id="SER33654.1"/>
    </source>
</evidence>
<organism evidence="3 4">
    <name type="scientific">Butyrivibrio fibrisolvens</name>
    <dbReference type="NCBI Taxonomy" id="831"/>
    <lineage>
        <taxon>Bacteria</taxon>
        <taxon>Bacillati</taxon>
        <taxon>Bacillota</taxon>
        <taxon>Clostridia</taxon>
        <taxon>Lachnospirales</taxon>
        <taxon>Lachnospiraceae</taxon>
        <taxon>Butyrivibrio</taxon>
    </lineage>
</organism>
<evidence type="ECO:0000259" key="2">
    <source>
        <dbReference type="PROSITE" id="PS50887"/>
    </source>
</evidence>
<keyword evidence="1" id="KW-1133">Transmembrane helix</keyword>
<dbReference type="SMART" id="SM00267">
    <property type="entry name" value="GGDEF"/>
    <property type="match status" value="1"/>
</dbReference>
<dbReference type="OrthoDB" id="9759607at2"/>
<proteinExistence type="predicted"/>
<dbReference type="Pfam" id="PF00990">
    <property type="entry name" value="GGDEF"/>
    <property type="match status" value="1"/>
</dbReference>
<evidence type="ECO:0000256" key="1">
    <source>
        <dbReference type="SAM" id="Phobius"/>
    </source>
</evidence>
<name>A0A1H9NCH5_BUTFI</name>
<gene>
    <name evidence="3" type="ORF">SAMN04487884_104137</name>
</gene>
<dbReference type="NCBIfam" id="TIGR00254">
    <property type="entry name" value="GGDEF"/>
    <property type="match status" value="1"/>
</dbReference>
<dbReference type="PANTHER" id="PTHR45138:SF9">
    <property type="entry name" value="DIGUANYLATE CYCLASE DGCM-RELATED"/>
    <property type="match status" value="1"/>
</dbReference>
<dbReference type="Proteomes" id="UP000182584">
    <property type="component" value="Unassembled WGS sequence"/>
</dbReference>
<accession>A0A1H9NCH5</accession>
<dbReference type="SUPFAM" id="SSF55073">
    <property type="entry name" value="Nucleotide cyclase"/>
    <property type="match status" value="1"/>
</dbReference>
<feature type="domain" description="GGDEF" evidence="2">
    <location>
        <begin position="352"/>
        <end position="478"/>
    </location>
</feature>
<reference evidence="3 4" key="1">
    <citation type="submission" date="2016-10" db="EMBL/GenBank/DDBJ databases">
        <authorList>
            <person name="de Groot N.N."/>
        </authorList>
    </citation>
    <scope>NUCLEOTIDE SEQUENCE [LARGE SCALE GENOMIC DNA]</scope>
    <source>
        <strain evidence="3 4">AR40</strain>
    </source>
</reference>
<keyword evidence="1" id="KW-0472">Membrane</keyword>
<dbReference type="PANTHER" id="PTHR45138">
    <property type="entry name" value="REGULATORY COMPONENTS OF SENSORY TRANSDUCTION SYSTEM"/>
    <property type="match status" value="1"/>
</dbReference>
<feature type="transmembrane region" description="Helical" evidence="1">
    <location>
        <begin position="291"/>
        <end position="314"/>
    </location>
</feature>
<dbReference type="PROSITE" id="PS50887">
    <property type="entry name" value="GGDEF"/>
    <property type="match status" value="1"/>
</dbReference>
<dbReference type="RefSeq" id="WP_074754666.1">
    <property type="nucleotide sequence ID" value="NZ_CP065800.1"/>
</dbReference>
<dbReference type="InterPro" id="IPR043128">
    <property type="entry name" value="Rev_trsase/Diguanyl_cyclase"/>
</dbReference>
<feature type="transmembrane region" description="Helical" evidence="1">
    <location>
        <begin position="7"/>
        <end position="29"/>
    </location>
</feature>
<dbReference type="InterPro" id="IPR000160">
    <property type="entry name" value="GGDEF_dom"/>
</dbReference>
<dbReference type="InterPro" id="IPR029787">
    <property type="entry name" value="Nucleotide_cyclase"/>
</dbReference>
<dbReference type="InterPro" id="IPR050469">
    <property type="entry name" value="Diguanylate_Cyclase"/>
</dbReference>
<dbReference type="AlphaFoldDB" id="A0A1H9NCH5"/>
<sequence>MRKHIVLITNILIIVVVVAGFIAIEYGFVSFYRQQTREQAQNAVVVTGVDVSSQISNVSTTQRVASQMIASDLFLKQWIKTETPNPDDNKDIQVLYDYLKEYKDVLGYDTVFFVSDETGNYYYQDGLNKIISPLDDFDSWYYNFVELDEPYDIEIDRDETQGYAVNLFVNCRVEDEKGNLLGVAGTAQEIGEIEEYITSMQDAMGVDIMIVNNGNAMNSFSGSTDHYKDVSEASKILGIPEIVLTSTDLGNEDYIWLDNIHCMTVKHNADLNWNVIVVKDITQILNGYKKFVFYAILLLIAVLVVFITAATVFLTKMNRMSIEHENTDDLTGLFNNRIFRQKYTESLRKHRDNISLFMIDVDDFKKYNDQMGHLYGNGVLKLVSTLLLQTVGDSGIVGRWGGDEFIGIMYMNSQRTADLLRHLQKDLDDAETKMPVRISGGVTGVRHGDTIEAAIDRADVGLYESKNAGKGTVTVHDA</sequence>
<evidence type="ECO:0000313" key="4">
    <source>
        <dbReference type="Proteomes" id="UP000182584"/>
    </source>
</evidence>